<dbReference type="STRING" id="264951.A0A443I8C0"/>
<evidence type="ECO:0000256" key="6">
    <source>
        <dbReference type="SAM" id="MobiDB-lite"/>
    </source>
</evidence>
<evidence type="ECO:0000256" key="1">
    <source>
        <dbReference type="ARBA" id="ARBA00004477"/>
    </source>
</evidence>
<keyword evidence="5 7" id="KW-0472">Membrane</keyword>
<keyword evidence="2 7" id="KW-0812">Transmembrane</keyword>
<comment type="subcellular location">
    <subcellularLocation>
        <location evidence="1">Endoplasmic reticulum membrane</location>
        <topology evidence="1">Multi-pass membrane protein</topology>
    </subcellularLocation>
</comment>
<dbReference type="AlphaFoldDB" id="A0A443I8C0"/>
<name>A0A443I8C0_BYSSP</name>
<feature type="compositionally biased region" description="Basic and acidic residues" evidence="6">
    <location>
        <begin position="50"/>
        <end position="62"/>
    </location>
</feature>
<dbReference type="Proteomes" id="UP000283841">
    <property type="component" value="Unassembled WGS sequence"/>
</dbReference>
<feature type="region of interest" description="Disordered" evidence="6">
    <location>
        <begin position="270"/>
        <end position="295"/>
    </location>
</feature>
<proteinExistence type="predicted"/>
<evidence type="ECO:0000256" key="7">
    <source>
        <dbReference type="SAM" id="Phobius"/>
    </source>
</evidence>
<dbReference type="RefSeq" id="XP_028489860.1">
    <property type="nucleotide sequence ID" value="XM_028633230.1"/>
</dbReference>
<feature type="transmembrane region" description="Helical" evidence="7">
    <location>
        <begin position="234"/>
        <end position="255"/>
    </location>
</feature>
<evidence type="ECO:0000313" key="9">
    <source>
        <dbReference type="EMBL" id="RWR00216.1"/>
    </source>
</evidence>
<dbReference type="Pfam" id="PF11712">
    <property type="entry name" value="Vma12"/>
    <property type="match status" value="1"/>
</dbReference>
<feature type="chain" id="PRO_5019467633" evidence="8">
    <location>
        <begin position="17"/>
        <end position="336"/>
    </location>
</feature>
<dbReference type="PANTHER" id="PTHR31394:SF1">
    <property type="entry name" value="TRANSMEMBRANE PROTEIN 199"/>
    <property type="match status" value="1"/>
</dbReference>
<evidence type="ECO:0000256" key="2">
    <source>
        <dbReference type="ARBA" id="ARBA00022692"/>
    </source>
</evidence>
<evidence type="ECO:0000313" key="10">
    <source>
        <dbReference type="Proteomes" id="UP000283841"/>
    </source>
</evidence>
<sequence>MVLLVTTPTILSALEAVPSACRETLDLPKSPALDGPISHEQLIALARWYTRGDGEQMPKTTREEEEEDKKEGSNAEEDGKPLSSQEQGRFNFNPAAAYTLNSLLRGTKIYIPPPPPKPAPSPEYLALKARLQAAAEADAYNRMLYSTSSKTPQPDPIFSSSNVTALQDNTSTNADYDPLTPSLVLNIFLSILLTGFSSYWALSNYRTPGFLTFATKRGSGFASGVGTASQPVRVLVSLFAGLFIGIAEVVLYAIYLRKVDDARKRERKVQEKKELVGPVEEGGEPQPEKIVDVGSQMEKEEIWGRGVNGGMRRRVRERWEEREKDKEKDSDEQRVE</sequence>
<comment type="caution">
    <text evidence="9">The sequence shown here is derived from an EMBL/GenBank/DDBJ whole genome shotgun (WGS) entry which is preliminary data.</text>
</comment>
<dbReference type="InterPro" id="IPR021013">
    <property type="entry name" value="ATPase_Vma12"/>
</dbReference>
<evidence type="ECO:0000256" key="3">
    <source>
        <dbReference type="ARBA" id="ARBA00022824"/>
    </source>
</evidence>
<dbReference type="EMBL" id="RCNU01000001">
    <property type="protein sequence ID" value="RWR00216.1"/>
    <property type="molecule type" value="Genomic_DNA"/>
</dbReference>
<keyword evidence="3" id="KW-0256">Endoplasmic reticulum</keyword>
<accession>A0A443I8C0</accession>
<feature type="compositionally biased region" description="Basic and acidic residues" evidence="6">
    <location>
        <begin position="286"/>
        <end position="295"/>
    </location>
</feature>
<dbReference type="GO" id="GO:0070072">
    <property type="term" value="P:vacuolar proton-transporting V-type ATPase complex assembly"/>
    <property type="evidence" value="ECO:0007669"/>
    <property type="project" value="InterPro"/>
</dbReference>
<evidence type="ECO:0000256" key="4">
    <source>
        <dbReference type="ARBA" id="ARBA00022989"/>
    </source>
</evidence>
<feature type="signal peptide" evidence="8">
    <location>
        <begin position="1"/>
        <end position="16"/>
    </location>
</feature>
<dbReference type="GO" id="GO:0005789">
    <property type="term" value="C:endoplasmic reticulum membrane"/>
    <property type="evidence" value="ECO:0007669"/>
    <property type="project" value="UniProtKB-SubCell"/>
</dbReference>
<keyword evidence="10" id="KW-1185">Reference proteome</keyword>
<feature type="region of interest" description="Disordered" evidence="6">
    <location>
        <begin position="314"/>
        <end position="336"/>
    </location>
</feature>
<evidence type="ECO:0000256" key="8">
    <source>
        <dbReference type="SAM" id="SignalP"/>
    </source>
</evidence>
<feature type="region of interest" description="Disordered" evidence="6">
    <location>
        <begin position="49"/>
        <end position="88"/>
    </location>
</feature>
<feature type="compositionally biased region" description="Basic and acidic residues" evidence="6">
    <location>
        <begin position="317"/>
        <end position="336"/>
    </location>
</feature>
<evidence type="ECO:0000256" key="5">
    <source>
        <dbReference type="ARBA" id="ARBA00023136"/>
    </source>
</evidence>
<gene>
    <name evidence="9" type="ORF">C8Q69DRAFT_51094</name>
</gene>
<reference evidence="9 10" key="1">
    <citation type="journal article" date="2018" name="Front. Microbiol.">
        <title>Genomic and genetic insights into a cosmopolitan fungus, Paecilomyces variotii (Eurotiales).</title>
        <authorList>
            <person name="Urquhart A.S."/>
            <person name="Mondo S.J."/>
            <person name="Makela M.R."/>
            <person name="Hane J.K."/>
            <person name="Wiebenga A."/>
            <person name="He G."/>
            <person name="Mihaltcheva S."/>
            <person name="Pangilinan J."/>
            <person name="Lipzen A."/>
            <person name="Barry K."/>
            <person name="de Vries R.P."/>
            <person name="Grigoriev I.V."/>
            <person name="Idnurm A."/>
        </authorList>
    </citation>
    <scope>NUCLEOTIDE SEQUENCE [LARGE SCALE GENOMIC DNA]</scope>
    <source>
        <strain evidence="9 10">CBS 101075</strain>
    </source>
</reference>
<dbReference type="GeneID" id="39602507"/>
<dbReference type="VEuPathDB" id="FungiDB:C8Q69DRAFT_51094"/>
<protein>
    <submittedName>
        <fullName evidence="9">Endoplasmic reticulum-based factor for assembly of V-ATPase-domain-containing protein</fullName>
    </submittedName>
</protein>
<organism evidence="9 10">
    <name type="scientific">Byssochlamys spectabilis</name>
    <name type="common">Paecilomyces variotii</name>
    <dbReference type="NCBI Taxonomy" id="264951"/>
    <lineage>
        <taxon>Eukaryota</taxon>
        <taxon>Fungi</taxon>
        <taxon>Dikarya</taxon>
        <taxon>Ascomycota</taxon>
        <taxon>Pezizomycotina</taxon>
        <taxon>Eurotiomycetes</taxon>
        <taxon>Eurotiomycetidae</taxon>
        <taxon>Eurotiales</taxon>
        <taxon>Thermoascaceae</taxon>
        <taxon>Paecilomyces</taxon>
    </lineage>
</organism>
<keyword evidence="8" id="KW-0732">Signal</keyword>
<feature type="compositionally biased region" description="Basic and acidic residues" evidence="6">
    <location>
        <begin position="69"/>
        <end position="80"/>
    </location>
</feature>
<feature type="transmembrane region" description="Helical" evidence="7">
    <location>
        <begin position="183"/>
        <end position="202"/>
    </location>
</feature>
<keyword evidence="4 7" id="KW-1133">Transmembrane helix</keyword>
<dbReference type="PANTHER" id="PTHR31394">
    <property type="entry name" value="TRANSMEMBRANE PROTEIN 199"/>
    <property type="match status" value="1"/>
</dbReference>